<comment type="subcellular location">
    <subcellularLocation>
        <location evidence="2">Chromosome</location>
    </subcellularLocation>
    <subcellularLocation>
        <location evidence="1">Nucleus</location>
    </subcellularLocation>
</comment>
<feature type="coiled-coil region" evidence="10">
    <location>
        <begin position="804"/>
        <end position="884"/>
    </location>
</feature>
<dbReference type="FunFam" id="3.40.50.300:FF:001301">
    <property type="entry name" value="Structural maintenance of chromosomes 5"/>
    <property type="match status" value="1"/>
</dbReference>
<dbReference type="Gene3D" id="3.40.50.300">
    <property type="entry name" value="P-loop containing nucleotide triphosphate hydrolases"/>
    <property type="match status" value="2"/>
</dbReference>
<reference evidence="14" key="1">
    <citation type="journal article" date="2020" name="Stud. Mycol.">
        <title>101 Dothideomycetes genomes: A test case for predicting lifestyles and emergence of pathogens.</title>
        <authorList>
            <person name="Haridas S."/>
            <person name="Albert R."/>
            <person name="Binder M."/>
            <person name="Bloem J."/>
            <person name="LaButti K."/>
            <person name="Salamov A."/>
            <person name="Andreopoulos B."/>
            <person name="Baker S."/>
            <person name="Barry K."/>
            <person name="Bills G."/>
            <person name="Bluhm B."/>
            <person name="Cannon C."/>
            <person name="Castanera R."/>
            <person name="Culley D."/>
            <person name="Daum C."/>
            <person name="Ezra D."/>
            <person name="Gonzalez J."/>
            <person name="Henrissat B."/>
            <person name="Kuo A."/>
            <person name="Liang C."/>
            <person name="Lipzen A."/>
            <person name="Lutzoni F."/>
            <person name="Magnuson J."/>
            <person name="Mondo S."/>
            <person name="Nolan M."/>
            <person name="Ohm R."/>
            <person name="Pangilinan J."/>
            <person name="Park H.-J."/>
            <person name="Ramirez L."/>
            <person name="Alfaro M."/>
            <person name="Sun H."/>
            <person name="Tritt A."/>
            <person name="Yoshinaga Y."/>
            <person name="Zwiers L.-H."/>
            <person name="Turgeon B."/>
            <person name="Goodwin S."/>
            <person name="Spatafora J."/>
            <person name="Crous P."/>
            <person name="Grigoriev I."/>
        </authorList>
    </citation>
    <scope>NUCLEOTIDE SEQUENCE [LARGE SCALE GENOMIC DNA]</scope>
    <source>
        <strain evidence="14">CBS 304.66</strain>
    </source>
</reference>
<evidence type="ECO:0000256" key="2">
    <source>
        <dbReference type="ARBA" id="ARBA00004286"/>
    </source>
</evidence>
<dbReference type="SUPFAM" id="SSF52540">
    <property type="entry name" value="P-loop containing nucleoside triphosphate hydrolases"/>
    <property type="match status" value="1"/>
</dbReference>
<evidence type="ECO:0000256" key="4">
    <source>
        <dbReference type="ARBA" id="ARBA00018687"/>
    </source>
</evidence>
<keyword evidence="6" id="KW-0547">Nucleotide-binding</keyword>
<comment type="similarity">
    <text evidence="3">Belongs to the SMC family. SMC5 subfamily.</text>
</comment>
<feature type="coiled-coil region" evidence="10">
    <location>
        <begin position="266"/>
        <end position="356"/>
    </location>
</feature>
<proteinExistence type="inferred from homology"/>
<keyword evidence="8 10" id="KW-0175">Coiled coil</keyword>
<name>A0A9P4JYX2_9PLEO</name>
<dbReference type="PANTHER" id="PTHR45916:SF1">
    <property type="entry name" value="STRUCTURAL MAINTENANCE OF CHROMOSOMES PROTEIN 5"/>
    <property type="match status" value="1"/>
</dbReference>
<dbReference type="Pfam" id="PF13476">
    <property type="entry name" value="AAA_23"/>
    <property type="match status" value="1"/>
</dbReference>
<dbReference type="EMBL" id="ML986774">
    <property type="protein sequence ID" value="KAF2258257.1"/>
    <property type="molecule type" value="Genomic_DNA"/>
</dbReference>
<keyword evidence="5" id="KW-0158">Chromosome</keyword>
<dbReference type="GO" id="GO:0005524">
    <property type="term" value="F:ATP binding"/>
    <property type="evidence" value="ECO:0007669"/>
    <property type="project" value="UniProtKB-KW"/>
</dbReference>
<dbReference type="AlphaFoldDB" id="A0A9P4JYX2"/>
<evidence type="ECO:0000256" key="10">
    <source>
        <dbReference type="SAM" id="Coils"/>
    </source>
</evidence>
<evidence type="ECO:0000256" key="11">
    <source>
        <dbReference type="SAM" id="MobiDB-lite"/>
    </source>
</evidence>
<comment type="caution">
    <text evidence="13">The sequence shown here is derived from an EMBL/GenBank/DDBJ whole genome shotgun (WGS) entry which is preliminary data.</text>
</comment>
<dbReference type="InterPro" id="IPR038729">
    <property type="entry name" value="Rad50/SbcC_AAA"/>
</dbReference>
<dbReference type="GO" id="GO:0016887">
    <property type="term" value="F:ATP hydrolysis activity"/>
    <property type="evidence" value="ECO:0007669"/>
    <property type="project" value="InterPro"/>
</dbReference>
<gene>
    <name evidence="13" type="ORF">CC78DRAFT_587364</name>
</gene>
<dbReference type="InterPro" id="IPR027417">
    <property type="entry name" value="P-loop_NTPase"/>
</dbReference>
<dbReference type="GO" id="GO:0030915">
    <property type="term" value="C:Smc5-Smc6 complex"/>
    <property type="evidence" value="ECO:0007669"/>
    <property type="project" value="TreeGrafter"/>
</dbReference>
<keyword evidence="9" id="KW-0539">Nucleus</keyword>
<evidence type="ECO:0000256" key="9">
    <source>
        <dbReference type="ARBA" id="ARBA00023242"/>
    </source>
</evidence>
<feature type="coiled-coil region" evidence="10">
    <location>
        <begin position="689"/>
        <end position="744"/>
    </location>
</feature>
<evidence type="ECO:0000259" key="12">
    <source>
        <dbReference type="Pfam" id="PF13476"/>
    </source>
</evidence>
<organism evidence="13 14">
    <name type="scientific">Lojkania enalia</name>
    <dbReference type="NCBI Taxonomy" id="147567"/>
    <lineage>
        <taxon>Eukaryota</taxon>
        <taxon>Fungi</taxon>
        <taxon>Dikarya</taxon>
        <taxon>Ascomycota</taxon>
        <taxon>Pezizomycotina</taxon>
        <taxon>Dothideomycetes</taxon>
        <taxon>Pleosporomycetidae</taxon>
        <taxon>Pleosporales</taxon>
        <taxon>Pleosporales incertae sedis</taxon>
        <taxon>Lojkania</taxon>
    </lineage>
</organism>
<dbReference type="GO" id="GO:0005634">
    <property type="term" value="C:nucleus"/>
    <property type="evidence" value="ECO:0007669"/>
    <property type="project" value="UniProtKB-SubCell"/>
</dbReference>
<evidence type="ECO:0000256" key="3">
    <source>
        <dbReference type="ARBA" id="ARBA00010171"/>
    </source>
</evidence>
<protein>
    <recommendedName>
        <fullName evidence="4">Structural maintenance of chromosomes protein 5</fullName>
    </recommendedName>
</protein>
<dbReference type="GO" id="GO:0000724">
    <property type="term" value="P:double-strand break repair via homologous recombination"/>
    <property type="evidence" value="ECO:0007669"/>
    <property type="project" value="TreeGrafter"/>
</dbReference>
<evidence type="ECO:0000256" key="7">
    <source>
        <dbReference type="ARBA" id="ARBA00022840"/>
    </source>
</evidence>
<feature type="coiled-coil region" evidence="10">
    <location>
        <begin position="913"/>
        <end position="943"/>
    </location>
</feature>
<evidence type="ECO:0000256" key="8">
    <source>
        <dbReference type="ARBA" id="ARBA00023054"/>
    </source>
</evidence>
<feature type="coiled-coil region" evidence="10">
    <location>
        <begin position="454"/>
        <end position="481"/>
    </location>
</feature>
<evidence type="ECO:0000256" key="6">
    <source>
        <dbReference type="ARBA" id="ARBA00022741"/>
    </source>
</evidence>
<evidence type="ECO:0000313" key="13">
    <source>
        <dbReference type="EMBL" id="KAF2258257.1"/>
    </source>
</evidence>
<feature type="region of interest" description="Disordered" evidence="11">
    <location>
        <begin position="10"/>
        <end position="37"/>
    </location>
</feature>
<dbReference type="PANTHER" id="PTHR45916">
    <property type="entry name" value="STRUCTURAL MAINTENANCE OF CHROMOSOMES PROTEIN 5"/>
    <property type="match status" value="1"/>
</dbReference>
<keyword evidence="7" id="KW-0067">ATP-binding</keyword>
<keyword evidence="14" id="KW-1185">Reference proteome</keyword>
<evidence type="ECO:0000256" key="5">
    <source>
        <dbReference type="ARBA" id="ARBA00022454"/>
    </source>
</evidence>
<dbReference type="Proteomes" id="UP000800093">
    <property type="component" value="Unassembled WGS sequence"/>
</dbReference>
<feature type="domain" description="Rad50/SbcC-type AAA" evidence="12">
    <location>
        <begin position="83"/>
        <end position="354"/>
    </location>
</feature>
<sequence length="1120" mass="128023">MPGIVPNRRKYVDMLSDDEEESDTRSSVSIGSKRARYEHDASVESLVSSLHVDGHQNVSRPLNGYDDADDYSQDAHQPGSLVRIHLKNFVTYTEAEFSLGPSLNMIIGPNGTGKSTLVCAICLGLGWSPVNLGRAKEIGEFVKHGNTEAKIEIEIAGKDNQRNPIIGRTIRKEGNKSHFYINGRQVIQKEVVKLARSFSIQIDNLCQFLPQDRVVEFAALQPIALLTETQRAAAPEQMVIWHDNLKELRREEKRFEVEQKNEDAHLKTLQARQEATRHDVERWNERQDLVTKSKVLEKCRPLVEIRRLKNQVEEMKAEKTALKRELQQLVAESEPARVAQENMESYRDQIDQITQARKHSVNAASKRAESLASLIKREQDTISEFSNQVTAEKEGEKQRRQDVKRLVGVISQIERSMQEEPVEYDPEKFEGQLRELRSKVGDCERRDVDIRANMAAIVRQVKDLRQAFQEKTNERASLDTQSGQQANLLLKVSPDTAHAWDWIQLHRDSLGLKGEIHGPPILNCSVTEPHFAGVVENALGGLADMTAITCTSIDDTRKLTDKIFAETGLHNFTLRTIPKPLSYYRSPVTREQLAAYGFEGWVIDYIRGPEPVLAMLCENSKIHRTAYAAETLPKDRHDVLAKSPIQVWIEGPKKYRVSKRSEYNQSSTLVIELKPARIFTDQPVDGEEKRRLDNEVREIERLIQELRQQHSSLKEEQQRLAEQNAQAKKESHAIKQEIKAKQKAVAEFQLLPEKKANKEAELRGLEDLTRETGHRILEIKANSEKSALKVASLTLDYVKAVATLRQAHENLVEAEIRLIEANCEVESLKDENAHITQALQDKKAAFKQLDAQKKTRTSQYNNMVRRLQQDLNDLSEEEMDLARKYQESPDLDNEIAVVETRLQMMADGNPSVVRAYEKREQEIENTQRKLQKIADDLSSTQAEITSIRDQWEPELDRLVAKISDGFSHNFEQIGCAGQVGVYKDEDFENWSIQIQVRFRENESMSVLDSHRQSGGERAVSTIFYLMALQDMARSPFRVVDEINQGMDPRNERMVHERMVDIACRERTSQYFLITPKLLNDLKFHPKMTVHCIASGEHMPAGNDELDFRKLSQLALRINKG</sequence>
<evidence type="ECO:0000256" key="1">
    <source>
        <dbReference type="ARBA" id="ARBA00004123"/>
    </source>
</evidence>
<evidence type="ECO:0000313" key="14">
    <source>
        <dbReference type="Proteomes" id="UP000800093"/>
    </source>
</evidence>
<dbReference type="OrthoDB" id="10254973at2759"/>
<accession>A0A9P4JYX2</accession>
<dbReference type="GO" id="GO:0003697">
    <property type="term" value="F:single-stranded DNA binding"/>
    <property type="evidence" value="ECO:0007669"/>
    <property type="project" value="TreeGrafter"/>
</dbReference>